<protein>
    <submittedName>
        <fullName evidence="1">Uncharacterized protein</fullName>
    </submittedName>
</protein>
<dbReference type="AlphaFoldDB" id="A0A0E0D8R0"/>
<dbReference type="HOGENOM" id="CLU_2798277_0_0_1"/>
<dbReference type="EnsemblPlants" id="OMERI03G35650.2">
    <property type="protein sequence ID" value="OMERI03G35650.2"/>
    <property type="gene ID" value="OMERI03G35650"/>
</dbReference>
<organism evidence="1">
    <name type="scientific">Oryza meridionalis</name>
    <dbReference type="NCBI Taxonomy" id="40149"/>
    <lineage>
        <taxon>Eukaryota</taxon>
        <taxon>Viridiplantae</taxon>
        <taxon>Streptophyta</taxon>
        <taxon>Embryophyta</taxon>
        <taxon>Tracheophyta</taxon>
        <taxon>Spermatophyta</taxon>
        <taxon>Magnoliopsida</taxon>
        <taxon>Liliopsida</taxon>
        <taxon>Poales</taxon>
        <taxon>Poaceae</taxon>
        <taxon>BOP clade</taxon>
        <taxon>Oryzoideae</taxon>
        <taxon>Oryzeae</taxon>
        <taxon>Oryzinae</taxon>
        <taxon>Oryza</taxon>
    </lineage>
</organism>
<reference evidence="1" key="2">
    <citation type="submission" date="2018-05" db="EMBL/GenBank/DDBJ databases">
        <title>OmerRS3 (Oryza meridionalis Reference Sequence Version 3).</title>
        <authorList>
            <person name="Zhang J."/>
            <person name="Kudrna D."/>
            <person name="Lee S."/>
            <person name="Talag J."/>
            <person name="Welchert J."/>
            <person name="Wing R.A."/>
        </authorList>
    </citation>
    <scope>NUCLEOTIDE SEQUENCE [LARGE SCALE GENOMIC DNA]</scope>
    <source>
        <strain evidence="1">cv. OR44</strain>
    </source>
</reference>
<evidence type="ECO:0000313" key="1">
    <source>
        <dbReference type="EnsemblPlants" id="OMERI03G35650.2"/>
    </source>
</evidence>
<evidence type="ECO:0000313" key="2">
    <source>
        <dbReference type="Proteomes" id="UP000008021"/>
    </source>
</evidence>
<keyword evidence="2" id="KW-1185">Reference proteome</keyword>
<name>A0A0E0D8R0_9ORYZ</name>
<dbReference type="Gramene" id="OMERI03G35650.2">
    <property type="protein sequence ID" value="OMERI03G35650.2"/>
    <property type="gene ID" value="OMERI03G35650"/>
</dbReference>
<sequence length="68" mass="7596">MELYINDKLSYAPTKPNDLVTWKRRNGGRNKHGRGHVKMKVRGQLLPVPELVLLQGTPSAAAPIVFCN</sequence>
<accession>A0A0E0D8R0</accession>
<dbReference type="Proteomes" id="UP000008021">
    <property type="component" value="Chromosome 3"/>
</dbReference>
<proteinExistence type="predicted"/>
<reference evidence="1" key="1">
    <citation type="submission" date="2015-04" db="UniProtKB">
        <authorList>
            <consortium name="EnsemblPlants"/>
        </authorList>
    </citation>
    <scope>IDENTIFICATION</scope>
</reference>